<protein>
    <submittedName>
        <fullName evidence="2">Thioesterase superfamily protein</fullName>
    </submittedName>
</protein>
<dbReference type="CDD" id="cd03443">
    <property type="entry name" value="PaaI_thioesterase"/>
    <property type="match status" value="1"/>
</dbReference>
<dbReference type="Proteomes" id="UP000292447">
    <property type="component" value="Chromosome II"/>
</dbReference>
<organism evidence="2 3">
    <name type="scientific">Metschnikowia aff. pulcherrima</name>
    <dbReference type="NCBI Taxonomy" id="2163413"/>
    <lineage>
        <taxon>Eukaryota</taxon>
        <taxon>Fungi</taxon>
        <taxon>Dikarya</taxon>
        <taxon>Ascomycota</taxon>
        <taxon>Saccharomycotina</taxon>
        <taxon>Pichiomycetes</taxon>
        <taxon>Metschnikowiaceae</taxon>
        <taxon>Metschnikowia</taxon>
    </lineage>
</organism>
<gene>
    <name evidence="2" type="primary">MPUL0B03900</name>
    <name evidence="2" type="ORF">METSCH_B03900</name>
</gene>
<keyword evidence="3" id="KW-1185">Reference proteome</keyword>
<evidence type="ECO:0000313" key="3">
    <source>
        <dbReference type="Proteomes" id="UP000292447"/>
    </source>
</evidence>
<evidence type="ECO:0000313" key="2">
    <source>
        <dbReference type="EMBL" id="QBM87191.1"/>
    </source>
</evidence>
<sequence>MAIIEPFLDGQQNGKRDLDGNPIADRLYEHPVYEHYAGIHKAHVDQNPRAGSIEENILPNLTGHVLRGEDKINLRTQSLFVIDDKFLSEFNDIDQLLANQKNHTYTFFHLGSNLSGHPDIVHGGLLATLLDELSCRLAFQNAKSKKGFTANLNINYYKPCKTGSYIMVKCSVAKKSGRKCWVRGEVFQLRLEDENFDIQSVESNENLLSGSDCLVIEPRPEISA</sequence>
<dbReference type="SUPFAM" id="SSF54637">
    <property type="entry name" value="Thioesterase/thiol ester dehydrase-isomerase"/>
    <property type="match status" value="1"/>
</dbReference>
<proteinExistence type="predicted"/>
<dbReference type="Gene3D" id="3.10.129.10">
    <property type="entry name" value="Hotdog Thioesterase"/>
    <property type="match status" value="1"/>
</dbReference>
<dbReference type="EMBL" id="CP034457">
    <property type="protein sequence ID" value="QBM87191.1"/>
    <property type="molecule type" value="Genomic_DNA"/>
</dbReference>
<reference evidence="3" key="1">
    <citation type="submission" date="2019-03" db="EMBL/GenBank/DDBJ databases">
        <title>Snf2 controls pulcherriminic acid biosynthesis and connects pigmentation and antifungal activity of the yeast Metschnikowia pulcherrima.</title>
        <authorList>
            <person name="Gore-Lloyd D."/>
            <person name="Sumann I."/>
            <person name="Brachmann A.O."/>
            <person name="Schneeberger K."/>
            <person name="Ortiz-Merino R.A."/>
            <person name="Moreno-Beltran M."/>
            <person name="Schlaefli M."/>
            <person name="Kirner P."/>
            <person name="Santos Kron A."/>
            <person name="Wolfe K.H."/>
            <person name="Piel J."/>
            <person name="Ahrens C.H."/>
            <person name="Henk D."/>
            <person name="Freimoser F.M."/>
        </authorList>
    </citation>
    <scope>NUCLEOTIDE SEQUENCE [LARGE SCALE GENOMIC DNA]</scope>
    <source>
        <strain evidence="3">APC 1.2</strain>
    </source>
</reference>
<evidence type="ECO:0000259" key="1">
    <source>
        <dbReference type="Pfam" id="PF03061"/>
    </source>
</evidence>
<name>A0A4P6XN39_9ASCO</name>
<dbReference type="Pfam" id="PF03061">
    <property type="entry name" value="4HBT"/>
    <property type="match status" value="1"/>
</dbReference>
<feature type="domain" description="Thioesterase" evidence="1">
    <location>
        <begin position="120"/>
        <end position="188"/>
    </location>
</feature>
<dbReference type="InterPro" id="IPR029069">
    <property type="entry name" value="HotDog_dom_sf"/>
</dbReference>
<dbReference type="PANTHER" id="PTHR47260:SF1">
    <property type="entry name" value="UPF0644 PROTEIN PB2B4.06"/>
    <property type="match status" value="1"/>
</dbReference>
<dbReference type="PANTHER" id="PTHR47260">
    <property type="entry name" value="UPF0644 PROTEIN PB2B4.06"/>
    <property type="match status" value="1"/>
</dbReference>
<dbReference type="AlphaFoldDB" id="A0A4P6XN39"/>
<dbReference type="STRING" id="2163413.A0A4P6XN39"/>
<dbReference type="InterPro" id="IPR052061">
    <property type="entry name" value="PTE-AB_protein"/>
</dbReference>
<dbReference type="InterPro" id="IPR006683">
    <property type="entry name" value="Thioestr_dom"/>
</dbReference>
<accession>A0A4P6XN39</accession>